<dbReference type="InterPro" id="IPR016186">
    <property type="entry name" value="C-type_lectin-like/link_sf"/>
</dbReference>
<feature type="domain" description="C-type lectin" evidence="2">
    <location>
        <begin position="54"/>
        <end position="150"/>
    </location>
</feature>
<dbReference type="PROSITE" id="PS50041">
    <property type="entry name" value="C_TYPE_LECTIN_2"/>
    <property type="match status" value="1"/>
</dbReference>
<dbReference type="InterPro" id="IPR016187">
    <property type="entry name" value="CTDL_fold"/>
</dbReference>
<dbReference type="Gene3D" id="3.10.100.10">
    <property type="entry name" value="Mannose-Binding Protein A, subunit A"/>
    <property type="match status" value="1"/>
</dbReference>
<keyword evidence="4" id="KW-1185">Reference proteome</keyword>
<evidence type="ECO:0000259" key="2">
    <source>
        <dbReference type="PROSITE" id="PS50041"/>
    </source>
</evidence>
<dbReference type="InterPro" id="IPR001304">
    <property type="entry name" value="C-type_lectin-like"/>
</dbReference>
<keyword evidence="1" id="KW-0732">Signal</keyword>
<evidence type="ECO:0000313" key="3">
    <source>
        <dbReference type="Ensembl" id="ENSLBEP00000004635.1"/>
    </source>
</evidence>
<dbReference type="Proteomes" id="UP000261660">
    <property type="component" value="Unplaced"/>
</dbReference>
<dbReference type="Ensembl" id="ENSLBET00000004889.1">
    <property type="protein sequence ID" value="ENSLBEP00000004635.1"/>
    <property type="gene ID" value="ENSLBEG00000003564.1"/>
</dbReference>
<dbReference type="Pfam" id="PF00059">
    <property type="entry name" value="Lectin_C"/>
    <property type="match status" value="1"/>
</dbReference>
<dbReference type="STRING" id="56723.ENSLBEP00000004635"/>
<reference evidence="3" key="1">
    <citation type="submission" date="2025-08" db="UniProtKB">
        <authorList>
            <consortium name="Ensembl"/>
        </authorList>
    </citation>
    <scope>IDENTIFICATION</scope>
</reference>
<protein>
    <recommendedName>
        <fullName evidence="2">C-type lectin domain-containing protein</fullName>
    </recommendedName>
</protein>
<feature type="signal peptide" evidence="1">
    <location>
        <begin position="1"/>
        <end position="27"/>
    </location>
</feature>
<dbReference type="AlphaFoldDB" id="A0A3Q3EB27"/>
<dbReference type="SMART" id="SM00034">
    <property type="entry name" value="CLECT"/>
    <property type="match status" value="1"/>
</dbReference>
<evidence type="ECO:0000313" key="4">
    <source>
        <dbReference type="Proteomes" id="UP000261660"/>
    </source>
</evidence>
<accession>A0A3Q3EB27</accession>
<reference evidence="3" key="2">
    <citation type="submission" date="2025-09" db="UniProtKB">
        <authorList>
            <consortium name="Ensembl"/>
        </authorList>
    </citation>
    <scope>IDENTIFICATION</scope>
</reference>
<dbReference type="SUPFAM" id="SSF56436">
    <property type="entry name" value="C-type lectin-like"/>
    <property type="match status" value="1"/>
</dbReference>
<dbReference type="PANTHER" id="PTHR45784:SF3">
    <property type="entry name" value="C-TYPE LECTIN DOMAIN FAMILY 4 MEMBER K-LIKE-RELATED"/>
    <property type="match status" value="1"/>
</dbReference>
<name>A0A3Q3EB27_9LABR</name>
<proteinExistence type="predicted"/>
<organism evidence="3 4">
    <name type="scientific">Labrus bergylta</name>
    <name type="common">ballan wrasse</name>
    <dbReference type="NCBI Taxonomy" id="56723"/>
    <lineage>
        <taxon>Eukaryota</taxon>
        <taxon>Metazoa</taxon>
        <taxon>Chordata</taxon>
        <taxon>Craniata</taxon>
        <taxon>Vertebrata</taxon>
        <taxon>Euteleostomi</taxon>
        <taxon>Actinopterygii</taxon>
        <taxon>Neopterygii</taxon>
        <taxon>Teleostei</taxon>
        <taxon>Neoteleostei</taxon>
        <taxon>Acanthomorphata</taxon>
        <taxon>Eupercaria</taxon>
        <taxon>Labriformes</taxon>
        <taxon>Labridae</taxon>
        <taxon>Labrus</taxon>
    </lineage>
</organism>
<feature type="chain" id="PRO_5018717301" description="C-type lectin domain-containing protein" evidence="1">
    <location>
        <begin position="28"/>
        <end position="172"/>
    </location>
</feature>
<sequence length="172" mass="19837">LLFVGRQCLSFCICWGLLCPGPWWVAAGLLSPLPTPSERRRSETPCNHEEKTQFFSSKMTWIEAQAYCREHHTDLSFVGSEREQKMLQTAAGERFLLGWIGLHKDAVKRSVWKWSGGGDSTYFNWAPNQPDDYRGIETVVNLRVDGKWNDKCLAKKDVFFLLLKNIRKLNLN</sequence>
<evidence type="ECO:0000256" key="1">
    <source>
        <dbReference type="SAM" id="SignalP"/>
    </source>
</evidence>
<dbReference type="GeneTree" id="ENSGT00940000177045"/>
<dbReference type="InParanoid" id="A0A3Q3EB27"/>
<dbReference type="PANTHER" id="PTHR45784">
    <property type="entry name" value="C-TYPE LECTIN DOMAIN FAMILY 20 MEMBER A-RELATED"/>
    <property type="match status" value="1"/>
</dbReference>